<evidence type="ECO:0008006" key="3">
    <source>
        <dbReference type="Google" id="ProtNLM"/>
    </source>
</evidence>
<evidence type="ECO:0000313" key="1">
    <source>
        <dbReference type="EMBL" id="OOF36785.1"/>
    </source>
</evidence>
<dbReference type="AlphaFoldDB" id="A0A1V3IAB3"/>
<dbReference type="STRING" id="1908258.BKK48_04265"/>
<name>A0A1V3IAB3_9PAST</name>
<proteinExistence type="predicted"/>
<keyword evidence="2" id="KW-1185">Reference proteome</keyword>
<comment type="caution">
    <text evidence="1">The sequence shown here is derived from an EMBL/GenBank/DDBJ whole genome shotgun (WGS) entry which is preliminary data.</text>
</comment>
<sequence length="103" mass="12071">MLSQTRLAQLAEMENILDEANEFLAEAENFLEKWQTFLPKMKRLERYYFEGDWMADFEAYEQGETPKTQSCGVLSEDLVYNASTDQRSLAIEYLKLITTILDQ</sequence>
<dbReference type="OrthoDB" id="80787at2"/>
<protein>
    <recommendedName>
        <fullName evidence="3">DUF4298 domain-containing protein</fullName>
    </recommendedName>
</protein>
<dbReference type="EMBL" id="MLHH01000009">
    <property type="protein sequence ID" value="OOF36785.1"/>
    <property type="molecule type" value="Genomic_DNA"/>
</dbReference>
<dbReference type="Pfam" id="PF14131">
    <property type="entry name" value="DUF4298"/>
    <property type="match status" value="1"/>
</dbReference>
<dbReference type="RefSeq" id="WP_077426933.1">
    <property type="nucleotide sequence ID" value="NZ_MLHH01000009.1"/>
</dbReference>
<dbReference type="InterPro" id="IPR025384">
    <property type="entry name" value="DUF4298"/>
</dbReference>
<dbReference type="Proteomes" id="UP000189437">
    <property type="component" value="Unassembled WGS sequence"/>
</dbReference>
<gene>
    <name evidence="1" type="ORF">BKK48_04265</name>
</gene>
<accession>A0A1V3IAB3</accession>
<organism evidence="1 2">
    <name type="scientific">Rodentibacter heidelbergensis</name>
    <dbReference type="NCBI Taxonomy" id="1908258"/>
    <lineage>
        <taxon>Bacteria</taxon>
        <taxon>Pseudomonadati</taxon>
        <taxon>Pseudomonadota</taxon>
        <taxon>Gammaproteobacteria</taxon>
        <taxon>Pasteurellales</taxon>
        <taxon>Pasteurellaceae</taxon>
        <taxon>Rodentibacter</taxon>
    </lineage>
</organism>
<reference evidence="1 2" key="1">
    <citation type="submission" date="2016-10" db="EMBL/GenBank/DDBJ databases">
        <title>Rodentibacter gen. nov. and new species.</title>
        <authorList>
            <person name="Christensen H."/>
        </authorList>
    </citation>
    <scope>NUCLEOTIDE SEQUENCE [LARGE SCALE GENOMIC DNA]</scope>
    <source>
        <strain evidence="1 2">Ac69</strain>
    </source>
</reference>
<evidence type="ECO:0000313" key="2">
    <source>
        <dbReference type="Proteomes" id="UP000189437"/>
    </source>
</evidence>